<proteinExistence type="predicted"/>
<reference evidence="1 2" key="1">
    <citation type="journal article" date="2012" name="J. Bacteriol.">
        <title>Complete Genome Sequence of the Fruiting Myxobacterium Corallococcus coralloides DSM 2259.</title>
        <authorList>
            <person name="Huntley S."/>
            <person name="Zhang Y."/>
            <person name="Treuner-Lange A."/>
            <person name="Kneip S."/>
            <person name="Sensen C.W."/>
            <person name="Sogaard-Andersen L."/>
        </authorList>
    </citation>
    <scope>NUCLEOTIDE SEQUENCE [LARGE SCALE GENOMIC DNA]</scope>
    <source>
        <strain evidence="2">ATCC 25202 / DSM 2259 / NBRC 100086 / M2</strain>
    </source>
</reference>
<dbReference type="STRING" id="1144275.COCOR_05984"/>
<sequence length="481" mass="53392">MTGLERMPRTRGAGPERAGFIQSLRDLSVTGSSPEVTLTYFPPLEAPPLRDRLHLDIGLRLGRHLHEPMHGRLPYFYELHGNSEPGATPNEDLVLYLDREIEVVLPPTARRLMAYDNVIVLGHDWEIPFSVPRITTQAILRLHIHRFQLEAQVPQSTTDAFGLQALPRQWRQMVPAQAADVLPVEVTATERYLPTGVQLVFSTATTSMSDGRALLPLTVTHLATLTVTSWNPEYPAGWCYQVSEEPGARRRMRVELVVSPRNVRVRLEINALLGGLAGNLGDSVQQAVLLSWLERFIDLRMGSAGRTSEVPRPGARHRLSVEPVSSGALPFGLEVSHLRDERVEQWLDTVELLLGFVPIAGDLVDLGAFVKVLLTGEDLQGREVSPDQMVLFALALLPSVPSAARHLQAHVEAARATLREAHLTPASLLERLEATRPRLASALRAGSGEQARRALLESRRARHVIDHGQLRDVLLLERRTP</sequence>
<dbReference type="EMBL" id="CP003389">
    <property type="protein sequence ID" value="AFE06694.1"/>
    <property type="molecule type" value="Genomic_DNA"/>
</dbReference>
<dbReference type="AlphaFoldDB" id="H8MJQ0"/>
<name>H8MJQ0_CORCM</name>
<dbReference type="Proteomes" id="UP000007587">
    <property type="component" value="Chromosome"/>
</dbReference>
<evidence type="ECO:0000313" key="1">
    <source>
        <dbReference type="EMBL" id="AFE06694.1"/>
    </source>
</evidence>
<dbReference type="KEGG" id="ccx:COCOR_05984"/>
<reference evidence="2" key="2">
    <citation type="submission" date="2012-03" db="EMBL/GenBank/DDBJ databases">
        <title>Genome sequence of the fruiting myxobacterium Corallococcus coralloides DSM 2259.</title>
        <authorList>
            <person name="Huntley S."/>
            <person name="Zhang Y."/>
            <person name="Treuner-Lange A."/>
            <person name="Sensen C.W."/>
            <person name="Sogaard-Andersen L."/>
        </authorList>
    </citation>
    <scope>NUCLEOTIDE SEQUENCE [LARGE SCALE GENOMIC DNA]</scope>
    <source>
        <strain evidence="2">ATCC 25202 / DSM 2259 / NBRC 100086 / M2</strain>
    </source>
</reference>
<gene>
    <name evidence="1" type="ordered locus">COCOR_05984</name>
</gene>
<dbReference type="InParanoid" id="H8MJQ0"/>
<organism evidence="1 2">
    <name type="scientific">Corallococcus coralloides (strain ATCC 25202 / DSM 2259 / NBRC 100086 / M2)</name>
    <name type="common">Myxococcus coralloides</name>
    <dbReference type="NCBI Taxonomy" id="1144275"/>
    <lineage>
        <taxon>Bacteria</taxon>
        <taxon>Pseudomonadati</taxon>
        <taxon>Myxococcota</taxon>
        <taxon>Myxococcia</taxon>
        <taxon>Myxococcales</taxon>
        <taxon>Cystobacterineae</taxon>
        <taxon>Myxococcaceae</taxon>
        <taxon>Corallococcus</taxon>
    </lineage>
</organism>
<accession>H8MJQ0</accession>
<dbReference type="HOGENOM" id="CLU_567080_0_0_7"/>
<protein>
    <submittedName>
        <fullName evidence="1">Uncharacterized protein</fullName>
    </submittedName>
</protein>
<evidence type="ECO:0000313" key="2">
    <source>
        <dbReference type="Proteomes" id="UP000007587"/>
    </source>
</evidence>
<keyword evidence="2" id="KW-1185">Reference proteome</keyword>